<sequence length="300" mass="34936">MAVYFNSDKTNWARALRENSPNDIGLYVDKLLTTSEKEQLLKNSWKPEESFTFPSTEFEECTARQIDPNPEVVHVDFEKAVMDAVKEVFGSSVRVKGCFYHLTQSTYRKIQKLGLVRLYKEDDDFRHFCGMIDALAFLPRCDVKAGMRYLQAICPQEGERLLDYFDSTYVNGPFRPSRRNGLSLHLRRDKPMFPSKLWNVHKSTLKGEDRTNNQVEGWNNRFASIVGHDHPDIWVLILKMRMELSVDETNLWQLSLGVTQVKRKRKFALQGRLQSLCIQYRDGHISVSDFLKAVSQNIRF</sequence>
<reference evidence="1 2" key="1">
    <citation type="journal article" date="2022" name="Nat. Ecol. Evol.">
        <title>A masculinizing supergene underlies an exaggerated male reproductive morph in a spider.</title>
        <authorList>
            <person name="Hendrickx F."/>
            <person name="De Corte Z."/>
            <person name="Sonet G."/>
            <person name="Van Belleghem S.M."/>
            <person name="Kostlbacher S."/>
            <person name="Vangestel C."/>
        </authorList>
    </citation>
    <scope>NUCLEOTIDE SEQUENCE [LARGE SCALE GENOMIC DNA]</scope>
    <source>
        <strain evidence="1">W744_W776</strain>
    </source>
</reference>
<dbReference type="EMBL" id="JAFNEN010001230">
    <property type="protein sequence ID" value="KAG8174383.1"/>
    <property type="molecule type" value="Genomic_DNA"/>
</dbReference>
<gene>
    <name evidence="1" type="ORF">JTE90_014418</name>
</gene>
<evidence type="ECO:0000313" key="1">
    <source>
        <dbReference type="EMBL" id="KAG8174383.1"/>
    </source>
</evidence>
<keyword evidence="2" id="KW-1185">Reference proteome</keyword>
<dbReference type="Proteomes" id="UP000827092">
    <property type="component" value="Unassembled WGS sequence"/>
</dbReference>
<proteinExistence type="predicted"/>
<protein>
    <recommendedName>
        <fullName evidence="3">MULE transposase domain-containing protein</fullName>
    </recommendedName>
</protein>
<evidence type="ECO:0000313" key="2">
    <source>
        <dbReference type="Proteomes" id="UP000827092"/>
    </source>
</evidence>
<comment type="caution">
    <text evidence="1">The sequence shown here is derived from an EMBL/GenBank/DDBJ whole genome shotgun (WGS) entry which is preliminary data.</text>
</comment>
<evidence type="ECO:0008006" key="3">
    <source>
        <dbReference type="Google" id="ProtNLM"/>
    </source>
</evidence>
<name>A0AAV6TRP4_9ARAC</name>
<accession>A0AAV6TRP4</accession>
<dbReference type="AlphaFoldDB" id="A0AAV6TRP4"/>
<organism evidence="1 2">
    <name type="scientific">Oedothorax gibbosus</name>
    <dbReference type="NCBI Taxonomy" id="931172"/>
    <lineage>
        <taxon>Eukaryota</taxon>
        <taxon>Metazoa</taxon>
        <taxon>Ecdysozoa</taxon>
        <taxon>Arthropoda</taxon>
        <taxon>Chelicerata</taxon>
        <taxon>Arachnida</taxon>
        <taxon>Araneae</taxon>
        <taxon>Araneomorphae</taxon>
        <taxon>Entelegynae</taxon>
        <taxon>Araneoidea</taxon>
        <taxon>Linyphiidae</taxon>
        <taxon>Erigoninae</taxon>
        <taxon>Oedothorax</taxon>
    </lineage>
</organism>